<dbReference type="InterPro" id="IPR028082">
    <property type="entry name" value="Peripla_BP_I"/>
</dbReference>
<dbReference type="Gene3D" id="3.40.50.2300">
    <property type="match status" value="2"/>
</dbReference>
<keyword evidence="2" id="KW-0732">Signal</keyword>
<dbReference type="EMBL" id="JACCFY010000001">
    <property type="protein sequence ID" value="NYJ77238.1"/>
    <property type="molecule type" value="Genomic_DNA"/>
</dbReference>
<evidence type="ECO:0000256" key="2">
    <source>
        <dbReference type="SAM" id="SignalP"/>
    </source>
</evidence>
<name>A0A7Z0K905_9MICC</name>
<gene>
    <name evidence="3" type="ORF">HNR09_000649</name>
</gene>
<dbReference type="SUPFAM" id="SSF53822">
    <property type="entry name" value="Periplasmic binding protein-like I"/>
    <property type="match status" value="1"/>
</dbReference>
<proteinExistence type="predicted"/>
<evidence type="ECO:0000313" key="4">
    <source>
        <dbReference type="Proteomes" id="UP000535437"/>
    </source>
</evidence>
<accession>A0A7Z0K905</accession>
<comment type="caution">
    <text evidence="3">The sequence shown here is derived from an EMBL/GenBank/DDBJ whole genome shotgun (WGS) entry which is preliminary data.</text>
</comment>
<dbReference type="NCBIfam" id="TIGR03407">
    <property type="entry name" value="urea_ABC_UrtA"/>
    <property type="match status" value="1"/>
</dbReference>
<feature type="signal peptide" evidence="2">
    <location>
        <begin position="1"/>
        <end position="33"/>
    </location>
</feature>
<keyword evidence="4" id="KW-1185">Reference proteome</keyword>
<evidence type="ECO:0000256" key="1">
    <source>
        <dbReference type="SAM" id="MobiDB-lite"/>
    </source>
</evidence>
<evidence type="ECO:0000313" key="3">
    <source>
        <dbReference type="EMBL" id="NYJ77238.1"/>
    </source>
</evidence>
<dbReference type="PANTHER" id="PTHR47628:SF1">
    <property type="entry name" value="ALIPHATIC AMIDASE EXPRESSION-REGULATING PROTEIN"/>
    <property type="match status" value="1"/>
</dbReference>
<dbReference type="Pfam" id="PF13433">
    <property type="entry name" value="Peripla_BP_5"/>
    <property type="match status" value="1"/>
</dbReference>
<dbReference type="InterPro" id="IPR017777">
    <property type="entry name" value="ABC_urea-bd_UrtA"/>
</dbReference>
<dbReference type="PANTHER" id="PTHR47628">
    <property type="match status" value="1"/>
</dbReference>
<dbReference type="Proteomes" id="UP000535437">
    <property type="component" value="Unassembled WGS sequence"/>
</dbReference>
<dbReference type="RefSeq" id="WP_179540748.1">
    <property type="nucleotide sequence ID" value="NZ_BAAALL010000004.1"/>
</dbReference>
<sequence length="442" mass="47780">MGELHQRRTRSLRTCSALIAAGALLLTACGARAGEEAVGGGTESCVDVDGDSIKIGFINSLSGTMAISETTVNDVLHLAAEEINDAGGVLGKQLEIVEEDGASEPATFAERSERLIVQECTAAVFGGWTSASRKAMLPVFEGHDALLFYPTQYEGLEASENIIYTGATTNQQIVPALDYLLEEEGAESLYLVGSDYVFPRTANMIIRQWAEENGVEILGEDYTPLGSTDFTTIANQLASSGADAVFNTLNGDSNVAFFRQYNSLGLDAETTPVLSVSIAEEEIEGIGASNIEGQLTSWNYYQTLENQENEDFVAAFQEKYGEGRVTSDVMQSAYNSLHLWAAMVEEAESFDVDAVRDAADATSFAAPEGTVTIDGENQHVTKTPRIGRITADGLIDTIWEGELTEPDPFLETYSWADEEEAEEYAQEADEADEDSDEDSDED</sequence>
<organism evidence="3 4">
    <name type="scientific">Nesterenkonia xinjiangensis</name>
    <dbReference type="NCBI Taxonomy" id="225327"/>
    <lineage>
        <taxon>Bacteria</taxon>
        <taxon>Bacillati</taxon>
        <taxon>Actinomycetota</taxon>
        <taxon>Actinomycetes</taxon>
        <taxon>Micrococcales</taxon>
        <taxon>Micrococcaceae</taxon>
        <taxon>Nesterenkonia</taxon>
    </lineage>
</organism>
<feature type="compositionally biased region" description="Acidic residues" evidence="1">
    <location>
        <begin position="416"/>
        <end position="442"/>
    </location>
</feature>
<feature type="chain" id="PRO_5030578832" evidence="2">
    <location>
        <begin position="34"/>
        <end position="442"/>
    </location>
</feature>
<feature type="region of interest" description="Disordered" evidence="1">
    <location>
        <begin position="405"/>
        <end position="442"/>
    </location>
</feature>
<reference evidence="3 4" key="1">
    <citation type="submission" date="2020-07" db="EMBL/GenBank/DDBJ databases">
        <title>Sequencing the genomes of 1000 actinobacteria strains.</title>
        <authorList>
            <person name="Klenk H.-P."/>
        </authorList>
    </citation>
    <scope>NUCLEOTIDE SEQUENCE [LARGE SCALE GENOMIC DNA]</scope>
    <source>
        <strain evidence="3 4">DSM 15475</strain>
    </source>
</reference>
<dbReference type="CDD" id="cd06355">
    <property type="entry name" value="PBP1_FmdD-like"/>
    <property type="match status" value="1"/>
</dbReference>
<dbReference type="PROSITE" id="PS51257">
    <property type="entry name" value="PROKAR_LIPOPROTEIN"/>
    <property type="match status" value="1"/>
</dbReference>
<dbReference type="AlphaFoldDB" id="A0A7Z0K905"/>
<protein>
    <submittedName>
        <fullName evidence="3">Urea transport system substrate-binding protein</fullName>
    </submittedName>
</protein>